<keyword evidence="6 7" id="KW-0472">Membrane</keyword>
<name>A0A1G9WCZ8_9BACI</name>
<dbReference type="OrthoDB" id="9777774at2"/>
<feature type="transmembrane region" description="Helical" evidence="7">
    <location>
        <begin position="116"/>
        <end position="136"/>
    </location>
</feature>
<comment type="subcellular location">
    <subcellularLocation>
        <location evidence="1">Cell membrane</location>
        <topology evidence="1">Multi-pass membrane protein</topology>
    </subcellularLocation>
</comment>
<feature type="transmembrane region" description="Helical" evidence="7">
    <location>
        <begin position="271"/>
        <end position="293"/>
    </location>
</feature>
<evidence type="ECO:0008006" key="10">
    <source>
        <dbReference type="Google" id="ProtNLM"/>
    </source>
</evidence>
<keyword evidence="4 7" id="KW-0812">Transmembrane</keyword>
<sequence length="294" mass="32268">MDVFLQFLKTFLTLFLELTLLFIFISFLVSWLQRKVTEERIKRVFDRPNKWSGYLYGTGLGALTPFCSCSTIPILAGLLSSKAPFGPSMSFLIASPLLNPVIVLLLWTLLGWKLTLYYVVIVGVFSILIGVVWNALGLNHSVKEVKVRKSENEGDGIATSKWILALQDAWSFFYPLLPFLLIGVFIGAFIHDFIPQDFIVKYAGGDKPWTIPIASVIGIPMYIRAEAILPIADALVGKGMGIGAIIALLIGGAGASIPEVILLSKLFKKKLVVAFVVSILFVAISTGFIVQVIL</sequence>
<feature type="transmembrane region" description="Helical" evidence="7">
    <location>
        <begin position="53"/>
        <end position="76"/>
    </location>
</feature>
<dbReference type="Proteomes" id="UP000182347">
    <property type="component" value="Unassembled WGS sequence"/>
</dbReference>
<dbReference type="PANTHER" id="PTHR42775">
    <property type="entry name" value="PERMEASE RV2963-RELATED"/>
    <property type="match status" value="1"/>
</dbReference>
<evidence type="ECO:0000256" key="2">
    <source>
        <dbReference type="ARBA" id="ARBA00006386"/>
    </source>
</evidence>
<organism evidence="8 9">
    <name type="scientific">Sediminibacillus halophilus</name>
    <dbReference type="NCBI Taxonomy" id="482461"/>
    <lineage>
        <taxon>Bacteria</taxon>
        <taxon>Bacillati</taxon>
        <taxon>Bacillota</taxon>
        <taxon>Bacilli</taxon>
        <taxon>Bacillales</taxon>
        <taxon>Bacillaceae</taxon>
        <taxon>Sediminibacillus</taxon>
    </lineage>
</organism>
<gene>
    <name evidence="8" type="ORF">SAMN05216244_3523</name>
</gene>
<feature type="transmembrane region" description="Helical" evidence="7">
    <location>
        <begin position="88"/>
        <end position="109"/>
    </location>
</feature>
<evidence type="ECO:0000256" key="1">
    <source>
        <dbReference type="ARBA" id="ARBA00004651"/>
    </source>
</evidence>
<protein>
    <recommendedName>
        <fullName evidence="10">Permease</fullName>
    </recommendedName>
</protein>
<evidence type="ECO:0000256" key="6">
    <source>
        <dbReference type="ARBA" id="ARBA00023136"/>
    </source>
</evidence>
<keyword evidence="3" id="KW-1003">Cell membrane</keyword>
<dbReference type="EMBL" id="FNHF01000005">
    <property type="protein sequence ID" value="SDM82360.1"/>
    <property type="molecule type" value="Genomic_DNA"/>
</dbReference>
<keyword evidence="5 7" id="KW-1133">Transmembrane helix</keyword>
<dbReference type="Pfam" id="PF03773">
    <property type="entry name" value="ArsP_1"/>
    <property type="match status" value="1"/>
</dbReference>
<evidence type="ECO:0000256" key="3">
    <source>
        <dbReference type="ARBA" id="ARBA00022475"/>
    </source>
</evidence>
<dbReference type="RefSeq" id="WP_074600551.1">
    <property type="nucleotide sequence ID" value="NZ_FNHF01000005.1"/>
</dbReference>
<evidence type="ECO:0000256" key="7">
    <source>
        <dbReference type="SAM" id="Phobius"/>
    </source>
</evidence>
<dbReference type="GO" id="GO:0005886">
    <property type="term" value="C:plasma membrane"/>
    <property type="evidence" value="ECO:0007669"/>
    <property type="project" value="UniProtKB-SubCell"/>
</dbReference>
<dbReference type="InterPro" id="IPR005524">
    <property type="entry name" value="DUF318"/>
</dbReference>
<evidence type="ECO:0000256" key="4">
    <source>
        <dbReference type="ARBA" id="ARBA00022692"/>
    </source>
</evidence>
<reference evidence="9" key="1">
    <citation type="submission" date="2016-10" db="EMBL/GenBank/DDBJ databases">
        <authorList>
            <person name="Varghese N."/>
            <person name="Submissions S."/>
        </authorList>
    </citation>
    <scope>NUCLEOTIDE SEQUENCE [LARGE SCALE GENOMIC DNA]</scope>
    <source>
        <strain evidence="9">CGMCC 1.6199</strain>
    </source>
</reference>
<feature type="transmembrane region" description="Helical" evidence="7">
    <location>
        <begin position="172"/>
        <end position="190"/>
    </location>
</feature>
<evidence type="ECO:0000256" key="5">
    <source>
        <dbReference type="ARBA" id="ARBA00022989"/>
    </source>
</evidence>
<dbReference type="InterPro" id="IPR053166">
    <property type="entry name" value="UPF0718_permease"/>
</dbReference>
<proteinExistence type="inferred from homology"/>
<accession>A0A1G9WCZ8</accession>
<feature type="transmembrane region" description="Helical" evidence="7">
    <location>
        <begin position="211"/>
        <end position="232"/>
    </location>
</feature>
<evidence type="ECO:0000313" key="8">
    <source>
        <dbReference type="EMBL" id="SDM82360.1"/>
    </source>
</evidence>
<feature type="transmembrane region" description="Helical" evidence="7">
    <location>
        <begin position="244"/>
        <end position="264"/>
    </location>
</feature>
<dbReference type="AlphaFoldDB" id="A0A1G9WCZ8"/>
<keyword evidence="9" id="KW-1185">Reference proteome</keyword>
<feature type="transmembrane region" description="Helical" evidence="7">
    <location>
        <begin position="12"/>
        <end position="32"/>
    </location>
</feature>
<comment type="similarity">
    <text evidence="2">Belongs to the UPF0718 family.</text>
</comment>
<evidence type="ECO:0000313" key="9">
    <source>
        <dbReference type="Proteomes" id="UP000182347"/>
    </source>
</evidence>
<dbReference type="STRING" id="482461.SAMN05216244_3523"/>
<dbReference type="PANTHER" id="PTHR42775:SF2">
    <property type="entry name" value="PERMEASE"/>
    <property type="match status" value="1"/>
</dbReference>